<gene>
    <name evidence="1" type="ORF">IAB60_00405</name>
</gene>
<reference evidence="1" key="1">
    <citation type="submission" date="2020-10" db="EMBL/GenBank/DDBJ databases">
        <authorList>
            <person name="Gilroy R."/>
        </authorList>
    </citation>
    <scope>NUCLEOTIDE SEQUENCE</scope>
    <source>
        <strain evidence="1">CHK123-3438</strain>
    </source>
</reference>
<comment type="caution">
    <text evidence="1">The sequence shown here is derived from an EMBL/GenBank/DDBJ whole genome shotgun (WGS) entry which is preliminary data.</text>
</comment>
<sequence length="156" mass="17893">MFMQLNQEIFAIKLYELEQQYGQMISRLRLCRENSQETIRQKRRALQDEYREHDLQLKTTAESSRSPAVADLARLHLECFQGAEEILSRKLPSYLHSESSSQQEDQAEAAALYAEYAIDFAVQSMRYALIAALNAMDAQMGLQTETENENVQHTGG</sequence>
<proteinExistence type="predicted"/>
<accession>A0A9D1KDM0</accession>
<name>A0A9D1KDM0_9FIRM</name>
<reference evidence="1" key="2">
    <citation type="journal article" date="2021" name="PeerJ">
        <title>Extensive microbial diversity within the chicken gut microbiome revealed by metagenomics and culture.</title>
        <authorList>
            <person name="Gilroy R."/>
            <person name="Ravi A."/>
            <person name="Getino M."/>
            <person name="Pursley I."/>
            <person name="Horton D.L."/>
            <person name="Alikhan N.F."/>
            <person name="Baker D."/>
            <person name="Gharbi K."/>
            <person name="Hall N."/>
            <person name="Watson M."/>
            <person name="Adriaenssens E.M."/>
            <person name="Foster-Nyarko E."/>
            <person name="Jarju S."/>
            <person name="Secka A."/>
            <person name="Antonio M."/>
            <person name="Oren A."/>
            <person name="Chaudhuri R.R."/>
            <person name="La Ragione R."/>
            <person name="Hildebrand F."/>
            <person name="Pallen M.J."/>
        </authorList>
    </citation>
    <scope>NUCLEOTIDE SEQUENCE</scope>
    <source>
        <strain evidence="1">CHK123-3438</strain>
    </source>
</reference>
<evidence type="ECO:0000313" key="1">
    <source>
        <dbReference type="EMBL" id="HIT40558.1"/>
    </source>
</evidence>
<protein>
    <submittedName>
        <fullName evidence="1">Uncharacterized protein</fullName>
    </submittedName>
</protein>
<dbReference type="EMBL" id="DVKS01000009">
    <property type="protein sequence ID" value="HIT40558.1"/>
    <property type="molecule type" value="Genomic_DNA"/>
</dbReference>
<organism evidence="1 2">
    <name type="scientific">Candidatus Caccovicinus merdipullorum</name>
    <dbReference type="NCBI Taxonomy" id="2840724"/>
    <lineage>
        <taxon>Bacteria</taxon>
        <taxon>Bacillati</taxon>
        <taxon>Bacillota</taxon>
        <taxon>Clostridia</taxon>
        <taxon>Eubacteriales</taxon>
        <taxon>Candidatus Caccovicinus</taxon>
    </lineage>
</organism>
<evidence type="ECO:0000313" key="2">
    <source>
        <dbReference type="Proteomes" id="UP000886860"/>
    </source>
</evidence>
<dbReference type="Proteomes" id="UP000886860">
    <property type="component" value="Unassembled WGS sequence"/>
</dbReference>
<dbReference type="AlphaFoldDB" id="A0A9D1KDM0"/>